<sequence>MAMLGKRRPSARKVAPRRQSSPVASSTDDSPGIEVVRLAHDGRGVARNAEGKTLFIDRALPGERVDVAIHRSRKRYDEGHVRAWRVTSSERVDAFCPHYERCGGCDLQHLALDAQRHHKSQVLIEQLARQGLSLPGEPRLLSGAGQGYRRRARIGVKVDAQGRVHVGFRERSSHHLVDIDSCPILVPVLEALLPALRECLERLQSPRLVGHVELVASDRQAAVVIRQLRDDPADWQRWQAWATEQEVGLARLVGRNEPRLEWFGKAPDLSYTLKSNGHSLRLSFLPGDFLQVNAEVNQQMVSLALDWLQPAGSDRVLDLFAGVGNFTLALAPHVAQVIGIEGSPDMVTRLKDNAQGNDLHNVEARQADLGQAPGLQPLPDLVVLDPPRDGAEAVCRALGQEPVSRILYVSCDPATLARDAAHLVHAGYRITHAAVADMFAQTAHLESMLLFERG</sequence>
<feature type="binding site" evidence="9">
    <location>
        <position position="182"/>
    </location>
    <ligand>
        <name>[4Fe-4S] cluster</name>
        <dbReference type="ChEBI" id="CHEBI:49883"/>
    </ligand>
</feature>
<feature type="binding site" evidence="9 10">
    <location>
        <position position="385"/>
    </location>
    <ligand>
        <name>S-adenosyl-L-methionine</name>
        <dbReference type="ChEBI" id="CHEBI:59789"/>
    </ligand>
</feature>
<keyword evidence="1 9" id="KW-0004">4Fe-4S</keyword>
<dbReference type="STRING" id="442341.SAMN04487959_109158"/>
<dbReference type="PROSITE" id="PS50926">
    <property type="entry name" value="TRAM"/>
    <property type="match status" value="1"/>
</dbReference>
<feature type="binding site" evidence="9">
    <location>
        <position position="368"/>
    </location>
    <ligand>
        <name>S-adenosyl-L-methionine</name>
        <dbReference type="ChEBI" id="CHEBI:59789"/>
    </ligand>
</feature>
<comment type="catalytic activity">
    <reaction evidence="9">
        <text>uridine(1939) in 23S rRNA + S-adenosyl-L-methionine = 5-methyluridine(1939) in 23S rRNA + S-adenosyl-L-homocysteine + H(+)</text>
        <dbReference type="Rhea" id="RHEA:42908"/>
        <dbReference type="Rhea" id="RHEA-COMP:10278"/>
        <dbReference type="Rhea" id="RHEA-COMP:10279"/>
        <dbReference type="ChEBI" id="CHEBI:15378"/>
        <dbReference type="ChEBI" id="CHEBI:57856"/>
        <dbReference type="ChEBI" id="CHEBI:59789"/>
        <dbReference type="ChEBI" id="CHEBI:65315"/>
        <dbReference type="ChEBI" id="CHEBI:74447"/>
        <dbReference type="EC" id="2.1.1.190"/>
    </reaction>
</comment>
<dbReference type="Gene3D" id="2.40.50.1070">
    <property type="match status" value="1"/>
</dbReference>
<gene>
    <name evidence="9" type="primary">rlmD</name>
    <name evidence="14" type="ORF">SAMN04487959_109158</name>
</gene>
<keyword evidence="6 9" id="KW-0479">Metal-binding</keyword>
<dbReference type="EC" id="2.1.1.190" evidence="9"/>
<dbReference type="GO" id="GO:0070475">
    <property type="term" value="P:rRNA base methylation"/>
    <property type="evidence" value="ECO:0007669"/>
    <property type="project" value="TreeGrafter"/>
</dbReference>
<dbReference type="Gene3D" id="3.40.50.150">
    <property type="entry name" value="Vaccinia Virus protein VP39"/>
    <property type="match status" value="1"/>
</dbReference>
<feature type="compositionally biased region" description="Basic residues" evidence="12">
    <location>
        <begin position="1"/>
        <end position="16"/>
    </location>
</feature>
<dbReference type="PROSITE" id="PS01230">
    <property type="entry name" value="TRMA_1"/>
    <property type="match status" value="1"/>
</dbReference>
<keyword evidence="4 9" id="KW-0808">Transferase</keyword>
<accession>A0A1I3CYF0</accession>
<evidence type="ECO:0000256" key="3">
    <source>
        <dbReference type="ARBA" id="ARBA00022603"/>
    </source>
</evidence>
<dbReference type="PANTHER" id="PTHR11061">
    <property type="entry name" value="RNA M5U METHYLTRANSFERASE"/>
    <property type="match status" value="1"/>
</dbReference>
<dbReference type="NCBIfam" id="NF009639">
    <property type="entry name" value="PRK13168.1"/>
    <property type="match status" value="1"/>
</dbReference>
<evidence type="ECO:0000256" key="8">
    <source>
        <dbReference type="ARBA" id="ARBA00023014"/>
    </source>
</evidence>
<feature type="region of interest" description="Disordered" evidence="12">
    <location>
        <begin position="1"/>
        <end position="32"/>
    </location>
</feature>
<dbReference type="GO" id="GO:0051539">
    <property type="term" value="F:4 iron, 4 sulfur cluster binding"/>
    <property type="evidence" value="ECO:0007669"/>
    <property type="project" value="UniProtKB-KW"/>
</dbReference>
<dbReference type="InterPro" id="IPR030390">
    <property type="entry name" value="MeTrfase_TrmA_AS"/>
</dbReference>
<evidence type="ECO:0000313" key="15">
    <source>
        <dbReference type="Proteomes" id="UP000199040"/>
    </source>
</evidence>
<comment type="similarity">
    <text evidence="9">Belongs to the class I-like SAM-binding methyltransferase superfamily. RNA M5U methyltransferase family. RlmD subfamily.</text>
</comment>
<reference evidence="14 15" key="1">
    <citation type="submission" date="2016-10" db="EMBL/GenBank/DDBJ databases">
        <authorList>
            <person name="de Groot N.N."/>
        </authorList>
    </citation>
    <scope>NUCLEOTIDE SEQUENCE [LARGE SCALE GENOMIC DNA]</scope>
    <source>
        <strain evidence="14 15">CGMCC 1.6848</strain>
    </source>
</reference>
<keyword evidence="7 9" id="KW-0408">Iron</keyword>
<feature type="binding site" evidence="9 10">
    <location>
        <position position="291"/>
    </location>
    <ligand>
        <name>S-adenosyl-L-methionine</name>
        <dbReference type="ChEBI" id="CHEBI:59789"/>
    </ligand>
</feature>
<feature type="binding site" evidence="9">
    <location>
        <position position="96"/>
    </location>
    <ligand>
        <name>[4Fe-4S] cluster</name>
        <dbReference type="ChEBI" id="CHEBI:49883"/>
    </ligand>
</feature>
<dbReference type="InterPro" id="IPR012340">
    <property type="entry name" value="NA-bd_OB-fold"/>
</dbReference>
<dbReference type="InterPro" id="IPR001566">
    <property type="entry name" value="23S_rRNA_MeTrfase_RlmD"/>
</dbReference>
<dbReference type="InterPro" id="IPR002792">
    <property type="entry name" value="TRAM_dom"/>
</dbReference>
<comment type="function">
    <text evidence="9">Catalyzes the formation of 5-methyl-uridine at position 1939 (m5U1939) in 23S rRNA.</text>
</comment>
<evidence type="ECO:0000259" key="13">
    <source>
        <dbReference type="PROSITE" id="PS50926"/>
    </source>
</evidence>
<dbReference type="GO" id="GO:0005506">
    <property type="term" value="F:iron ion binding"/>
    <property type="evidence" value="ECO:0007669"/>
    <property type="project" value="UniProtKB-UniRule"/>
</dbReference>
<dbReference type="InterPro" id="IPR010280">
    <property type="entry name" value="U5_MeTrfase_fam"/>
</dbReference>
<dbReference type="AlphaFoldDB" id="A0A1I3CYF0"/>
<dbReference type="Pfam" id="PF05958">
    <property type="entry name" value="tRNA_U5-meth_tr"/>
    <property type="match status" value="2"/>
</dbReference>
<organism evidence="14 15">
    <name type="scientific">Modicisalibacter xianhensis</name>
    <dbReference type="NCBI Taxonomy" id="442341"/>
    <lineage>
        <taxon>Bacteria</taxon>
        <taxon>Pseudomonadati</taxon>
        <taxon>Pseudomonadota</taxon>
        <taxon>Gammaproteobacteria</taxon>
        <taxon>Oceanospirillales</taxon>
        <taxon>Halomonadaceae</taxon>
        <taxon>Modicisalibacter</taxon>
    </lineage>
</organism>
<keyword evidence="2 9" id="KW-0698">rRNA processing</keyword>
<protein>
    <recommendedName>
        <fullName evidence="9">23S rRNA (uracil(1939)-C(5))-methyltransferase RlmD</fullName>
        <ecNumber evidence="9">2.1.1.190</ecNumber>
    </recommendedName>
    <alternativeName>
        <fullName evidence="9">23S rRNA(m5U1939)-methyltransferase</fullName>
    </alternativeName>
</protein>
<dbReference type="PROSITE" id="PS51687">
    <property type="entry name" value="SAM_MT_RNA_M5U"/>
    <property type="match status" value="1"/>
</dbReference>
<evidence type="ECO:0000313" key="14">
    <source>
        <dbReference type="EMBL" id="SFH79408.1"/>
    </source>
</evidence>
<evidence type="ECO:0000256" key="4">
    <source>
        <dbReference type="ARBA" id="ARBA00022679"/>
    </source>
</evidence>
<dbReference type="RefSeq" id="WP_092847268.1">
    <property type="nucleotide sequence ID" value="NZ_FOPY01000009.1"/>
</dbReference>
<dbReference type="SUPFAM" id="SSF53335">
    <property type="entry name" value="S-adenosyl-L-methionine-dependent methyltransferases"/>
    <property type="match status" value="1"/>
</dbReference>
<evidence type="ECO:0000256" key="2">
    <source>
        <dbReference type="ARBA" id="ARBA00022552"/>
    </source>
</evidence>
<evidence type="ECO:0000256" key="5">
    <source>
        <dbReference type="ARBA" id="ARBA00022691"/>
    </source>
</evidence>
<feature type="binding site" evidence="9">
    <location>
        <position position="325"/>
    </location>
    <ligand>
        <name>S-adenosyl-L-methionine</name>
        <dbReference type="ChEBI" id="CHEBI:59789"/>
    </ligand>
</feature>
<dbReference type="PANTHER" id="PTHR11061:SF49">
    <property type="entry name" value="23S RRNA (URACIL(1939)-C(5))-METHYLTRANSFERASE RLMD"/>
    <property type="match status" value="1"/>
</dbReference>
<feature type="binding site" evidence="9">
    <location>
        <position position="105"/>
    </location>
    <ligand>
        <name>[4Fe-4S] cluster</name>
        <dbReference type="ChEBI" id="CHEBI:49883"/>
    </ligand>
</feature>
<dbReference type="GO" id="GO:0070041">
    <property type="term" value="F:rRNA (uridine-C5-)-methyltransferase activity"/>
    <property type="evidence" value="ECO:0007669"/>
    <property type="project" value="UniProtKB-UniRule"/>
</dbReference>
<dbReference type="EMBL" id="FOPY01000009">
    <property type="protein sequence ID" value="SFH79408.1"/>
    <property type="molecule type" value="Genomic_DNA"/>
</dbReference>
<name>A0A1I3CYF0_9GAMM</name>
<evidence type="ECO:0000256" key="7">
    <source>
        <dbReference type="ARBA" id="ARBA00023004"/>
    </source>
</evidence>
<dbReference type="GO" id="GO:0003723">
    <property type="term" value="F:RNA binding"/>
    <property type="evidence" value="ECO:0007669"/>
    <property type="project" value="InterPro"/>
</dbReference>
<feature type="binding site" evidence="9 10">
    <location>
        <position position="341"/>
    </location>
    <ligand>
        <name>S-adenosyl-L-methionine</name>
        <dbReference type="ChEBI" id="CHEBI:59789"/>
    </ligand>
</feature>
<feature type="binding site" evidence="9">
    <location>
        <position position="102"/>
    </location>
    <ligand>
        <name>[4Fe-4S] cluster</name>
        <dbReference type="ChEBI" id="CHEBI:49883"/>
    </ligand>
</feature>
<feature type="compositionally biased region" description="Polar residues" evidence="12">
    <location>
        <begin position="18"/>
        <end position="29"/>
    </location>
</feature>
<evidence type="ECO:0000256" key="9">
    <source>
        <dbReference type="HAMAP-Rule" id="MF_01010"/>
    </source>
</evidence>
<dbReference type="SUPFAM" id="SSF50249">
    <property type="entry name" value="Nucleic acid-binding proteins"/>
    <property type="match status" value="1"/>
</dbReference>
<dbReference type="Proteomes" id="UP000199040">
    <property type="component" value="Unassembled WGS sequence"/>
</dbReference>
<feature type="active site" evidence="11">
    <location>
        <position position="411"/>
    </location>
</feature>
<dbReference type="InterPro" id="IPR029063">
    <property type="entry name" value="SAM-dependent_MTases_sf"/>
</dbReference>
<dbReference type="Pfam" id="PF01938">
    <property type="entry name" value="TRAM"/>
    <property type="match status" value="1"/>
</dbReference>
<dbReference type="HAMAP" id="MF_01010">
    <property type="entry name" value="23SrRNA_methyltr_RlmD"/>
    <property type="match status" value="1"/>
</dbReference>
<feature type="active site" description="Nucleophile" evidence="9 10">
    <location>
        <position position="411"/>
    </location>
</feature>
<evidence type="ECO:0000256" key="11">
    <source>
        <dbReference type="PROSITE-ProRule" id="PRU10015"/>
    </source>
</evidence>
<feature type="domain" description="TRAM" evidence="13">
    <location>
        <begin position="24"/>
        <end position="83"/>
    </location>
</feature>
<evidence type="ECO:0000256" key="1">
    <source>
        <dbReference type="ARBA" id="ARBA00022485"/>
    </source>
</evidence>
<keyword evidence="8 9" id="KW-0411">Iron-sulfur</keyword>
<keyword evidence="5 9" id="KW-0949">S-adenosyl-L-methionine</keyword>
<keyword evidence="15" id="KW-1185">Reference proteome</keyword>
<evidence type="ECO:0000256" key="6">
    <source>
        <dbReference type="ARBA" id="ARBA00022723"/>
    </source>
</evidence>
<feature type="binding site" evidence="9 10">
    <location>
        <position position="320"/>
    </location>
    <ligand>
        <name>S-adenosyl-L-methionine</name>
        <dbReference type="ChEBI" id="CHEBI:59789"/>
    </ligand>
</feature>
<evidence type="ECO:0000256" key="10">
    <source>
        <dbReference type="PROSITE-ProRule" id="PRU01024"/>
    </source>
</evidence>
<dbReference type="CDD" id="cd02440">
    <property type="entry name" value="AdoMet_MTases"/>
    <property type="match status" value="1"/>
</dbReference>
<proteinExistence type="inferred from homology"/>
<dbReference type="Gene3D" id="2.40.50.140">
    <property type="entry name" value="Nucleic acid-binding proteins"/>
    <property type="match status" value="1"/>
</dbReference>
<keyword evidence="3 9" id="KW-0489">Methyltransferase</keyword>
<evidence type="ECO:0000256" key="12">
    <source>
        <dbReference type="SAM" id="MobiDB-lite"/>
    </source>
</evidence>